<comment type="caution">
    <text evidence="5">The sequence shown here is derived from an EMBL/GenBank/DDBJ whole genome shotgun (WGS) entry which is preliminary data.</text>
</comment>
<evidence type="ECO:0000256" key="4">
    <source>
        <dbReference type="SAM" id="MobiDB-lite"/>
    </source>
</evidence>
<organism evidence="5 6">
    <name type="scientific">Raphidocelis subcapitata</name>
    <dbReference type="NCBI Taxonomy" id="307507"/>
    <lineage>
        <taxon>Eukaryota</taxon>
        <taxon>Viridiplantae</taxon>
        <taxon>Chlorophyta</taxon>
        <taxon>core chlorophytes</taxon>
        <taxon>Chlorophyceae</taxon>
        <taxon>CS clade</taxon>
        <taxon>Sphaeropleales</taxon>
        <taxon>Selenastraceae</taxon>
        <taxon>Raphidocelis</taxon>
    </lineage>
</organism>
<feature type="region of interest" description="Disordered" evidence="4">
    <location>
        <begin position="195"/>
        <end position="220"/>
    </location>
</feature>
<proteinExistence type="predicted"/>
<reference evidence="5 6" key="1">
    <citation type="journal article" date="2018" name="Sci. Rep.">
        <title>Raphidocelis subcapitata (=Pseudokirchneriella subcapitata) provides an insight into genome evolution and environmental adaptations in the Sphaeropleales.</title>
        <authorList>
            <person name="Suzuki S."/>
            <person name="Yamaguchi H."/>
            <person name="Nakajima N."/>
            <person name="Kawachi M."/>
        </authorList>
    </citation>
    <scope>NUCLEOTIDE SEQUENCE [LARGE SCALE GENOMIC DNA]</scope>
    <source>
        <strain evidence="5 6">NIES-35</strain>
    </source>
</reference>
<keyword evidence="2" id="KW-0143">Chaperone</keyword>
<protein>
    <submittedName>
        <fullName evidence="5">NAD+ synthase</fullName>
    </submittedName>
</protein>
<evidence type="ECO:0000313" key="6">
    <source>
        <dbReference type="Proteomes" id="UP000247498"/>
    </source>
</evidence>
<dbReference type="InParanoid" id="A0A2V0PCP1"/>
<name>A0A2V0PCP1_9CHLO</name>
<dbReference type="GO" id="GO:0110102">
    <property type="term" value="P:ribulose bisphosphate carboxylase complex assembly"/>
    <property type="evidence" value="ECO:0007669"/>
    <property type="project" value="InterPro"/>
</dbReference>
<feature type="compositionally biased region" description="Basic residues" evidence="4">
    <location>
        <begin position="200"/>
        <end position="211"/>
    </location>
</feature>
<evidence type="ECO:0000256" key="3">
    <source>
        <dbReference type="ARBA" id="ARBA00023300"/>
    </source>
</evidence>
<dbReference type="Proteomes" id="UP000247498">
    <property type="component" value="Unassembled WGS sequence"/>
</dbReference>
<sequence>MRAAVLRSAADRCARPAAWGPGLRGPGNPTAAPALPARPQQLRAARVVALATPKRNSDGEPPAEATRFEVDTTDVVIRCLTARAVQKLILNLESLGDGQSFTARWLNDFCAHHPPLRGDEFIAELMHTQPVALVDPYSGRTHIISPTQLATGVLTVREELSRHVAKSLPGAVAAGNVAVLRRHLETHTYVSGTNAAPRASYRHYRRPRARGSRWSQMSSS</sequence>
<keyword evidence="1" id="KW-0602">Photosynthesis</keyword>
<keyword evidence="3" id="KW-0120">Carbon dioxide fixation</keyword>
<dbReference type="InterPro" id="IPR003435">
    <property type="entry name" value="Chaperonin_RcbX"/>
</dbReference>
<gene>
    <name evidence="5" type="ORF">Rsub_08655</name>
</gene>
<dbReference type="Gene3D" id="1.10.1200.210">
    <property type="entry name" value="Chaperonin-like RbcX"/>
    <property type="match status" value="1"/>
</dbReference>
<accession>A0A2V0PCP1</accession>
<dbReference type="AlphaFoldDB" id="A0A2V0PCP1"/>
<evidence type="ECO:0000313" key="5">
    <source>
        <dbReference type="EMBL" id="GBF95673.1"/>
    </source>
</evidence>
<dbReference type="GO" id="GO:0044183">
    <property type="term" value="F:protein folding chaperone"/>
    <property type="evidence" value="ECO:0007669"/>
    <property type="project" value="InterPro"/>
</dbReference>
<dbReference type="GO" id="GO:0015977">
    <property type="term" value="P:carbon fixation"/>
    <property type="evidence" value="ECO:0007669"/>
    <property type="project" value="UniProtKB-KW"/>
</dbReference>
<evidence type="ECO:0000256" key="2">
    <source>
        <dbReference type="ARBA" id="ARBA00023186"/>
    </source>
</evidence>
<dbReference type="SUPFAM" id="SSF158615">
    <property type="entry name" value="RbcX-like"/>
    <property type="match status" value="1"/>
</dbReference>
<dbReference type="OrthoDB" id="510210at2759"/>
<dbReference type="InterPro" id="IPR038052">
    <property type="entry name" value="Chaperonin_RbcX_sf"/>
</dbReference>
<keyword evidence="6" id="KW-1185">Reference proteome</keyword>
<dbReference type="EMBL" id="BDRX01000068">
    <property type="protein sequence ID" value="GBF95673.1"/>
    <property type="molecule type" value="Genomic_DNA"/>
</dbReference>
<dbReference type="GO" id="GO:0015979">
    <property type="term" value="P:photosynthesis"/>
    <property type="evidence" value="ECO:0007669"/>
    <property type="project" value="UniProtKB-KW"/>
</dbReference>
<dbReference type="Pfam" id="PF02341">
    <property type="entry name" value="RbcX"/>
    <property type="match status" value="1"/>
</dbReference>
<evidence type="ECO:0000256" key="1">
    <source>
        <dbReference type="ARBA" id="ARBA00022531"/>
    </source>
</evidence>